<dbReference type="SMART" id="SM00239">
    <property type="entry name" value="C2"/>
    <property type="match status" value="1"/>
</dbReference>
<reference evidence="3 4" key="1">
    <citation type="journal article" date="2018" name="Cell">
        <title>The Chara Genome: Secondary Complexity and Implications for Plant Terrestrialization.</title>
        <authorList>
            <person name="Nishiyama T."/>
            <person name="Sakayama H."/>
            <person name="Vries J.D."/>
            <person name="Buschmann H."/>
            <person name="Saint-Marcoux D."/>
            <person name="Ullrich K.K."/>
            <person name="Haas F.B."/>
            <person name="Vanderstraeten L."/>
            <person name="Becker D."/>
            <person name="Lang D."/>
            <person name="Vosolsobe S."/>
            <person name="Rombauts S."/>
            <person name="Wilhelmsson P.K.I."/>
            <person name="Janitza P."/>
            <person name="Kern R."/>
            <person name="Heyl A."/>
            <person name="Rumpler F."/>
            <person name="Villalobos L.I.A.C."/>
            <person name="Clay J.M."/>
            <person name="Skokan R."/>
            <person name="Toyoda A."/>
            <person name="Suzuki Y."/>
            <person name="Kagoshima H."/>
            <person name="Schijlen E."/>
            <person name="Tajeshwar N."/>
            <person name="Catarino B."/>
            <person name="Hetherington A.J."/>
            <person name="Saltykova A."/>
            <person name="Bonnot C."/>
            <person name="Breuninger H."/>
            <person name="Symeonidi A."/>
            <person name="Radhakrishnan G.V."/>
            <person name="Van Nieuwerburgh F."/>
            <person name="Deforce D."/>
            <person name="Chang C."/>
            <person name="Karol K.G."/>
            <person name="Hedrich R."/>
            <person name="Ulvskov P."/>
            <person name="Glockner G."/>
            <person name="Delwiche C.F."/>
            <person name="Petrasek J."/>
            <person name="Van de Peer Y."/>
            <person name="Friml J."/>
            <person name="Beilby M."/>
            <person name="Dolan L."/>
            <person name="Kohara Y."/>
            <person name="Sugano S."/>
            <person name="Fujiyama A."/>
            <person name="Delaux P.-M."/>
            <person name="Quint M."/>
            <person name="TheiBen G."/>
            <person name="Hagemann M."/>
            <person name="Harholt J."/>
            <person name="Dunand C."/>
            <person name="Zachgo S."/>
            <person name="Langdale J."/>
            <person name="Maumus F."/>
            <person name="Straeten D.V.D."/>
            <person name="Gould S.B."/>
            <person name="Rensing S.A."/>
        </authorList>
    </citation>
    <scope>NUCLEOTIDE SEQUENCE [LARGE SCALE GENOMIC DNA]</scope>
    <source>
        <strain evidence="3 4">S276</strain>
    </source>
</reference>
<sequence length="408" mass="43956">MTRASGTVTSAGTGASSSSGSVGSSAPVLVPNAGTSAQNATVLTGVQYSGLVVDKRAATLPSKYNGKGDITSWINSMRSYFEVLRTLQEDRSMIMGTNIEPAIRSFIELQAVTAGYERIDLTEWLKVILMLVELNRANGIDFSTLAIAKISLQPLLNMAPVRRRSDPHTFYYADLKGTKDGQTIGTLRYSICMRFSISNAVRMYCLNPPITSPIRKKLPPPPGVFPPPSVPSSTPTHPSLNLSSLNSPEANGPMAAAAAAAKASPYGVSAIRICLLHCKGLTARNEASRSRRGLAPYVSYQLPGFPRHDTPFSSGSNPMFDDVCVFPLVNSRAVEKFLRDFQLQMHVFDDNDEDLEDAGLLGSTAIPLKHLVNGQAIYGTYQLTGCRGQVTTGRIRLAENTVIQNPEG</sequence>
<dbReference type="AlphaFoldDB" id="A0A388JUB2"/>
<name>A0A388JUB2_CHABU</name>
<dbReference type="Pfam" id="PF00168">
    <property type="entry name" value="C2"/>
    <property type="match status" value="1"/>
</dbReference>
<feature type="region of interest" description="Disordered" evidence="1">
    <location>
        <begin position="1"/>
        <end position="25"/>
    </location>
</feature>
<feature type="compositionally biased region" description="Pro residues" evidence="1">
    <location>
        <begin position="219"/>
        <end position="230"/>
    </location>
</feature>
<dbReference type="Gramene" id="GBG61375">
    <property type="protein sequence ID" value="GBG61375"/>
    <property type="gene ID" value="CBR_g20406"/>
</dbReference>
<keyword evidence="4" id="KW-1185">Reference proteome</keyword>
<dbReference type="PANTHER" id="PTHR14240">
    <property type="entry name" value="RETINITIS PIGMENTOSA GTPASE REGULATOR-INTERACTING PROTEIN"/>
    <property type="match status" value="1"/>
</dbReference>
<dbReference type="SUPFAM" id="SSF49562">
    <property type="entry name" value="C2 domain (Calcium/lipid-binding domain, CaLB)"/>
    <property type="match status" value="1"/>
</dbReference>
<dbReference type="GO" id="GO:0035869">
    <property type="term" value="C:ciliary transition zone"/>
    <property type="evidence" value="ECO:0007669"/>
    <property type="project" value="TreeGrafter"/>
</dbReference>
<evidence type="ECO:0000259" key="2">
    <source>
        <dbReference type="PROSITE" id="PS50004"/>
    </source>
</evidence>
<protein>
    <recommendedName>
        <fullName evidence="2">C2 domain-containing protein</fullName>
    </recommendedName>
</protein>
<dbReference type="GO" id="GO:1905515">
    <property type="term" value="P:non-motile cilium assembly"/>
    <property type="evidence" value="ECO:0007669"/>
    <property type="project" value="TreeGrafter"/>
</dbReference>
<dbReference type="InterPro" id="IPR000008">
    <property type="entry name" value="C2_dom"/>
</dbReference>
<dbReference type="OrthoDB" id="2133912at2759"/>
<dbReference type="PANTHER" id="PTHR14240:SF1">
    <property type="entry name" value="PROTEIN FANTOM-RELATED"/>
    <property type="match status" value="1"/>
</dbReference>
<dbReference type="Gene3D" id="2.60.40.150">
    <property type="entry name" value="C2 domain"/>
    <property type="match status" value="2"/>
</dbReference>
<feature type="region of interest" description="Disordered" evidence="1">
    <location>
        <begin position="217"/>
        <end position="247"/>
    </location>
</feature>
<dbReference type="InterPro" id="IPR031139">
    <property type="entry name" value="RPGRIP1_fam"/>
</dbReference>
<comment type="caution">
    <text evidence="3">The sequence shown here is derived from an EMBL/GenBank/DDBJ whole genome shotgun (WGS) entry which is preliminary data.</text>
</comment>
<dbReference type="STRING" id="69332.A0A388JUB2"/>
<proteinExistence type="predicted"/>
<gene>
    <name evidence="3" type="ORF">CBR_g20406</name>
</gene>
<organism evidence="3 4">
    <name type="scientific">Chara braunii</name>
    <name type="common">Braun's stonewort</name>
    <dbReference type="NCBI Taxonomy" id="69332"/>
    <lineage>
        <taxon>Eukaryota</taxon>
        <taxon>Viridiplantae</taxon>
        <taxon>Streptophyta</taxon>
        <taxon>Charophyceae</taxon>
        <taxon>Charales</taxon>
        <taxon>Characeae</taxon>
        <taxon>Chara</taxon>
    </lineage>
</organism>
<dbReference type="PROSITE" id="PS50004">
    <property type="entry name" value="C2"/>
    <property type="match status" value="1"/>
</dbReference>
<feature type="compositionally biased region" description="Low complexity" evidence="1">
    <location>
        <begin position="231"/>
        <end position="247"/>
    </location>
</feature>
<dbReference type="Proteomes" id="UP000265515">
    <property type="component" value="Unassembled WGS sequence"/>
</dbReference>
<evidence type="ECO:0000256" key="1">
    <source>
        <dbReference type="SAM" id="MobiDB-lite"/>
    </source>
</evidence>
<dbReference type="EMBL" id="BFEA01000019">
    <property type="protein sequence ID" value="GBG61375.1"/>
    <property type="molecule type" value="Genomic_DNA"/>
</dbReference>
<evidence type="ECO:0000313" key="3">
    <source>
        <dbReference type="EMBL" id="GBG61375.1"/>
    </source>
</evidence>
<evidence type="ECO:0000313" key="4">
    <source>
        <dbReference type="Proteomes" id="UP000265515"/>
    </source>
</evidence>
<dbReference type="InterPro" id="IPR035892">
    <property type="entry name" value="C2_domain_sf"/>
</dbReference>
<accession>A0A388JUB2</accession>
<feature type="domain" description="C2" evidence="2">
    <location>
        <begin position="253"/>
        <end position="381"/>
    </location>
</feature>